<dbReference type="Proteomes" id="UP000014760">
    <property type="component" value="Unassembled WGS sequence"/>
</dbReference>
<dbReference type="EMBL" id="AMQN01001808">
    <property type="status" value="NOT_ANNOTATED_CDS"/>
    <property type="molecule type" value="Genomic_DNA"/>
</dbReference>
<dbReference type="EMBL" id="KB305766">
    <property type="protein sequence ID" value="ELU00721.1"/>
    <property type="molecule type" value="Genomic_DNA"/>
</dbReference>
<name>R7U3L0_CAPTE</name>
<reference evidence="1 3" key="2">
    <citation type="journal article" date="2013" name="Nature">
        <title>Insights into bilaterian evolution from three spiralian genomes.</title>
        <authorList>
            <person name="Simakov O."/>
            <person name="Marletaz F."/>
            <person name="Cho S.J."/>
            <person name="Edsinger-Gonzales E."/>
            <person name="Havlak P."/>
            <person name="Hellsten U."/>
            <person name="Kuo D.H."/>
            <person name="Larsson T."/>
            <person name="Lv J."/>
            <person name="Arendt D."/>
            <person name="Savage R."/>
            <person name="Osoegawa K."/>
            <person name="de Jong P."/>
            <person name="Grimwood J."/>
            <person name="Chapman J.A."/>
            <person name="Shapiro H."/>
            <person name="Aerts A."/>
            <person name="Otillar R.P."/>
            <person name="Terry A.Y."/>
            <person name="Boore J.L."/>
            <person name="Grigoriev I.V."/>
            <person name="Lindberg D.R."/>
            <person name="Seaver E.C."/>
            <person name="Weisblat D.A."/>
            <person name="Putnam N.H."/>
            <person name="Rokhsar D.S."/>
        </authorList>
    </citation>
    <scope>NUCLEOTIDE SEQUENCE</scope>
    <source>
        <strain evidence="1 3">I ESC-2004</strain>
    </source>
</reference>
<sequence length="120" mass="13969">MKQIEDKVLDQFADIDQKWRDSCIELACLEQLERGGQLPEWDYNVELNQYVVCLACFDPTSLVNSCDYSDTNITFIEQRKKQDTLPAETFKVAVSNYEERQKDGWNCDIFTLPKGLQSFV</sequence>
<dbReference type="AlphaFoldDB" id="R7U3L0"/>
<reference evidence="3" key="1">
    <citation type="submission" date="2012-12" db="EMBL/GenBank/DDBJ databases">
        <authorList>
            <person name="Hellsten U."/>
            <person name="Grimwood J."/>
            <person name="Chapman J.A."/>
            <person name="Shapiro H."/>
            <person name="Aerts A."/>
            <person name="Otillar R.P."/>
            <person name="Terry A.Y."/>
            <person name="Boore J.L."/>
            <person name="Simakov O."/>
            <person name="Marletaz F."/>
            <person name="Cho S.-J."/>
            <person name="Edsinger-Gonzales E."/>
            <person name="Havlak P."/>
            <person name="Kuo D.-H."/>
            <person name="Larsson T."/>
            <person name="Lv J."/>
            <person name="Arendt D."/>
            <person name="Savage R."/>
            <person name="Osoegawa K."/>
            <person name="de Jong P."/>
            <person name="Lindberg D.R."/>
            <person name="Seaver E.C."/>
            <person name="Weisblat D.A."/>
            <person name="Putnam N.H."/>
            <person name="Grigoriev I.V."/>
            <person name="Rokhsar D.S."/>
        </authorList>
    </citation>
    <scope>NUCLEOTIDE SEQUENCE</scope>
    <source>
        <strain evidence="3">I ESC-2004</strain>
    </source>
</reference>
<accession>R7U3L0</accession>
<dbReference type="HOGENOM" id="CLU_2051850_0_0_1"/>
<keyword evidence="3" id="KW-1185">Reference proteome</keyword>
<reference evidence="2" key="3">
    <citation type="submission" date="2015-06" db="UniProtKB">
        <authorList>
            <consortium name="EnsemblMetazoa"/>
        </authorList>
    </citation>
    <scope>IDENTIFICATION</scope>
</reference>
<dbReference type="EnsemblMetazoa" id="CapteT202119">
    <property type="protein sequence ID" value="CapteP202119"/>
    <property type="gene ID" value="CapteG202119"/>
</dbReference>
<protein>
    <submittedName>
        <fullName evidence="1 2">Uncharacterized protein</fullName>
    </submittedName>
</protein>
<evidence type="ECO:0000313" key="1">
    <source>
        <dbReference type="EMBL" id="ELU00721.1"/>
    </source>
</evidence>
<proteinExistence type="predicted"/>
<evidence type="ECO:0000313" key="2">
    <source>
        <dbReference type="EnsemblMetazoa" id="CapteP202119"/>
    </source>
</evidence>
<evidence type="ECO:0000313" key="3">
    <source>
        <dbReference type="Proteomes" id="UP000014760"/>
    </source>
</evidence>
<gene>
    <name evidence="1" type="ORF">CAPTEDRAFT_202119</name>
</gene>
<organism evidence="1">
    <name type="scientific">Capitella teleta</name>
    <name type="common">Polychaete worm</name>
    <dbReference type="NCBI Taxonomy" id="283909"/>
    <lineage>
        <taxon>Eukaryota</taxon>
        <taxon>Metazoa</taxon>
        <taxon>Spiralia</taxon>
        <taxon>Lophotrochozoa</taxon>
        <taxon>Annelida</taxon>
        <taxon>Polychaeta</taxon>
        <taxon>Sedentaria</taxon>
        <taxon>Scolecida</taxon>
        <taxon>Capitellidae</taxon>
        <taxon>Capitella</taxon>
    </lineage>
</organism>